<dbReference type="AlphaFoldDB" id="G0QQ85"/>
<dbReference type="InParanoid" id="G0QQ85"/>
<evidence type="ECO:0000313" key="3">
    <source>
        <dbReference type="Proteomes" id="UP000008983"/>
    </source>
</evidence>
<dbReference type="RefSeq" id="XP_004036572.1">
    <property type="nucleotide sequence ID" value="XM_004036524.1"/>
</dbReference>
<sequence>MSLRQILQKQQAIYIIVRLKLLLPIKLNLMTIIILKMILKNQILIKACNKTKIQIINFQLQQNLKNQYFLQQQKKKNLLTNILKNQKQNYVKIGLLLDIVNSKIKQILNIQLKQFYIKKYSVHLLMEKNNFKRKFICIKIINLNLAKSFLFMECVSMVIDANIYILLNNQQIKDILIL</sequence>
<keyword evidence="1" id="KW-0812">Transmembrane</keyword>
<gene>
    <name evidence="2" type="ORF">IMG5_076060</name>
</gene>
<proteinExistence type="predicted"/>
<keyword evidence="1" id="KW-1133">Transmembrane helix</keyword>
<reference evidence="2 3" key="1">
    <citation type="submission" date="2011-07" db="EMBL/GenBank/DDBJ databases">
        <authorList>
            <person name="Coyne R."/>
            <person name="Brami D."/>
            <person name="Johnson J."/>
            <person name="Hostetler J."/>
            <person name="Hannick L."/>
            <person name="Clark T."/>
            <person name="Cassidy-Hanley D."/>
            <person name="Inman J."/>
        </authorList>
    </citation>
    <scope>NUCLEOTIDE SEQUENCE [LARGE SCALE GENOMIC DNA]</scope>
    <source>
        <strain evidence="2 3">G5</strain>
    </source>
</reference>
<evidence type="ECO:0008006" key="4">
    <source>
        <dbReference type="Google" id="ProtNLM"/>
    </source>
</evidence>
<evidence type="ECO:0000313" key="2">
    <source>
        <dbReference type="EMBL" id="EGR32586.1"/>
    </source>
</evidence>
<keyword evidence="3" id="KW-1185">Reference proteome</keyword>
<protein>
    <recommendedName>
        <fullName evidence="4">Transmembrane protein</fullName>
    </recommendedName>
</protein>
<feature type="transmembrane region" description="Helical" evidence="1">
    <location>
        <begin position="21"/>
        <end position="39"/>
    </location>
</feature>
<dbReference type="Proteomes" id="UP000008983">
    <property type="component" value="Unassembled WGS sequence"/>
</dbReference>
<accession>G0QQ85</accession>
<dbReference type="EMBL" id="GL983617">
    <property type="protein sequence ID" value="EGR32586.1"/>
    <property type="molecule type" value="Genomic_DNA"/>
</dbReference>
<keyword evidence="1" id="KW-0472">Membrane</keyword>
<dbReference type="GeneID" id="14908790"/>
<name>G0QQ85_ICHMU</name>
<organism evidence="2 3">
    <name type="scientific">Ichthyophthirius multifiliis</name>
    <name type="common">White spot disease agent</name>
    <name type="synonym">Ich</name>
    <dbReference type="NCBI Taxonomy" id="5932"/>
    <lineage>
        <taxon>Eukaryota</taxon>
        <taxon>Sar</taxon>
        <taxon>Alveolata</taxon>
        <taxon>Ciliophora</taxon>
        <taxon>Intramacronucleata</taxon>
        <taxon>Oligohymenophorea</taxon>
        <taxon>Hymenostomatida</taxon>
        <taxon>Ophryoglenina</taxon>
        <taxon>Ichthyophthirius</taxon>
    </lineage>
</organism>
<evidence type="ECO:0000256" key="1">
    <source>
        <dbReference type="SAM" id="Phobius"/>
    </source>
</evidence>